<organism evidence="5 6">
    <name type="scientific">Nocardia acididurans</name>
    <dbReference type="NCBI Taxonomy" id="2802282"/>
    <lineage>
        <taxon>Bacteria</taxon>
        <taxon>Bacillati</taxon>
        <taxon>Actinomycetota</taxon>
        <taxon>Actinomycetes</taxon>
        <taxon>Mycobacteriales</taxon>
        <taxon>Nocardiaceae</taxon>
        <taxon>Nocardia</taxon>
    </lineage>
</organism>
<dbReference type="InterPro" id="IPR005123">
    <property type="entry name" value="Oxoglu/Fe-dep_dioxygenase_dom"/>
</dbReference>
<evidence type="ECO:0000259" key="4">
    <source>
        <dbReference type="PROSITE" id="PS51471"/>
    </source>
</evidence>
<keyword evidence="6" id="KW-1185">Reference proteome</keyword>
<name>A0ABS1MKE0_9NOCA</name>
<dbReference type="Pfam" id="PF03171">
    <property type="entry name" value="2OG-FeII_Oxy"/>
    <property type="match status" value="1"/>
</dbReference>
<proteinExistence type="inferred from homology"/>
<dbReference type="InterPro" id="IPR027443">
    <property type="entry name" value="IPNS-like_sf"/>
</dbReference>
<evidence type="ECO:0000256" key="1">
    <source>
        <dbReference type="ARBA" id="ARBA00004792"/>
    </source>
</evidence>
<keyword evidence="3" id="KW-0479">Metal-binding</keyword>
<dbReference type="InterPro" id="IPR050231">
    <property type="entry name" value="Iron_ascorbate_oxido_reductase"/>
</dbReference>
<comment type="pathway">
    <text evidence="1">Antibiotic biosynthesis.</text>
</comment>
<evidence type="ECO:0000256" key="2">
    <source>
        <dbReference type="ARBA" id="ARBA00023194"/>
    </source>
</evidence>
<keyword evidence="3" id="KW-0560">Oxidoreductase</keyword>
<keyword evidence="2" id="KW-0045">Antibiotic biosynthesis</keyword>
<dbReference type="SUPFAM" id="SSF51197">
    <property type="entry name" value="Clavaminate synthase-like"/>
    <property type="match status" value="1"/>
</dbReference>
<comment type="similarity">
    <text evidence="3">Belongs to the iron/ascorbate-dependent oxidoreductase family.</text>
</comment>
<protein>
    <submittedName>
        <fullName evidence="5">Isopenicillin N synthase family oxygenase</fullName>
    </submittedName>
</protein>
<dbReference type="InterPro" id="IPR026992">
    <property type="entry name" value="DIOX_N"/>
</dbReference>
<accession>A0ABS1MKE0</accession>
<dbReference type="PROSITE" id="PS51471">
    <property type="entry name" value="FE2OG_OXY"/>
    <property type="match status" value="1"/>
</dbReference>
<dbReference type="Proteomes" id="UP000602198">
    <property type="component" value="Unassembled WGS sequence"/>
</dbReference>
<dbReference type="Gene3D" id="2.60.120.330">
    <property type="entry name" value="B-lactam Antibiotic, Isopenicillin N Synthase, Chain"/>
    <property type="match status" value="1"/>
</dbReference>
<comment type="caution">
    <text evidence="5">The sequence shown here is derived from an EMBL/GenBank/DDBJ whole genome shotgun (WGS) entry which is preliminary data.</text>
</comment>
<dbReference type="PANTHER" id="PTHR47990">
    <property type="entry name" value="2-OXOGLUTARATE (2OG) AND FE(II)-DEPENDENT OXYGENASE SUPERFAMILY PROTEIN-RELATED"/>
    <property type="match status" value="1"/>
</dbReference>
<dbReference type="EMBL" id="JAERRJ010000019">
    <property type="protein sequence ID" value="MBL1079718.1"/>
    <property type="molecule type" value="Genomic_DNA"/>
</dbReference>
<evidence type="ECO:0000256" key="3">
    <source>
        <dbReference type="RuleBase" id="RU003682"/>
    </source>
</evidence>
<dbReference type="RefSeq" id="WP_201957139.1">
    <property type="nucleotide sequence ID" value="NZ_JAERRJ010000019.1"/>
</dbReference>
<gene>
    <name evidence="5" type="ORF">JK358_35475</name>
</gene>
<feature type="domain" description="Fe2OG dioxygenase" evidence="4">
    <location>
        <begin position="167"/>
        <end position="277"/>
    </location>
</feature>
<keyword evidence="3" id="KW-0408">Iron</keyword>
<dbReference type="InterPro" id="IPR044861">
    <property type="entry name" value="IPNS-like_FE2OG_OXY"/>
</dbReference>
<evidence type="ECO:0000313" key="6">
    <source>
        <dbReference type="Proteomes" id="UP000602198"/>
    </source>
</evidence>
<sequence>MARVLNSRTVVADLPSSVDDGAAQQIRNLLCRTGYVLIQPISPLSVVARAHAATAEFFGLAAEDKERFVPPPGHFLGYRGIATERGSTDEPHRPADLKERYALGRAPAEHPRNDTADNADDLVRRMDEVLAEYAATMDGLTASILRILCPALEIPADFFDAPMAGGLAFVVALNYPRQSGGLTPVTDQLRAGPHRDRSCLTILTGHPDQPTTGLQFHTDRRWTEMVVPAGALLVNIGSMLEDWTAGRLSAPLHRVRNPTGNGADNRTRQTLAYFANPRSEIVLDPIRSGDRPAHRGQTVSEYLASMFALHTS</sequence>
<dbReference type="Pfam" id="PF14226">
    <property type="entry name" value="DIOX_N"/>
    <property type="match status" value="1"/>
</dbReference>
<reference evidence="5 6" key="1">
    <citation type="submission" date="2021-01" db="EMBL/GenBank/DDBJ databases">
        <title>WGS of actinomycetes isolated from Thailand.</title>
        <authorList>
            <person name="Thawai C."/>
        </authorList>
    </citation>
    <scope>NUCLEOTIDE SEQUENCE [LARGE SCALE GENOMIC DNA]</scope>
    <source>
        <strain evidence="5 6">LPG 2</strain>
    </source>
</reference>
<evidence type="ECO:0000313" key="5">
    <source>
        <dbReference type="EMBL" id="MBL1079718.1"/>
    </source>
</evidence>